<accession>A0A6J8AKR2</accession>
<proteinExistence type="predicted"/>
<protein>
    <recommendedName>
        <fullName evidence="4">SGNH hydrolase-type esterase domain-containing protein</fullName>
    </recommendedName>
</protein>
<feature type="compositionally biased region" description="Basic and acidic residues" evidence="1">
    <location>
        <begin position="192"/>
        <end position="205"/>
    </location>
</feature>
<evidence type="ECO:0008006" key="4">
    <source>
        <dbReference type="Google" id="ProtNLM"/>
    </source>
</evidence>
<evidence type="ECO:0000256" key="1">
    <source>
        <dbReference type="SAM" id="MobiDB-lite"/>
    </source>
</evidence>
<dbReference type="SUPFAM" id="SSF52266">
    <property type="entry name" value="SGNH hydrolase"/>
    <property type="match status" value="1"/>
</dbReference>
<reference evidence="2 3" key="1">
    <citation type="submission" date="2020-06" db="EMBL/GenBank/DDBJ databases">
        <authorList>
            <person name="Li R."/>
            <person name="Bekaert M."/>
        </authorList>
    </citation>
    <scope>NUCLEOTIDE SEQUENCE [LARGE SCALE GENOMIC DNA]</scope>
    <source>
        <strain evidence="3">wild</strain>
    </source>
</reference>
<evidence type="ECO:0000313" key="2">
    <source>
        <dbReference type="EMBL" id="CAC5368604.1"/>
    </source>
</evidence>
<sequence>MNDVITKHIETSNDRFSQLLDKFDNATSTEKLTAYTLQETETTVSELEFTTEPDAFVLHSVTNDIKKHSPQDCVDKMDDIIQVLKGKFASTKIIVSLPTPRLDNSTINNKAFQLSAMLKEHFQNDEAIYMCDNSNLAYKGEALKRYVGDDGVHLTTHGVSLFASNIRDTIDEVLDLPKLITLSKRNNSNDMYRGRGEYSGHRGRGEYTGYRGRGDNSGHRGRGDYFNSNNRGNYSNSNNTGRDGPGSNIYRGGY</sequence>
<name>A0A6J8AKR2_MYTCO</name>
<dbReference type="OrthoDB" id="5982747at2759"/>
<dbReference type="Proteomes" id="UP000507470">
    <property type="component" value="Unassembled WGS sequence"/>
</dbReference>
<feature type="compositionally biased region" description="Basic and acidic residues" evidence="1">
    <location>
        <begin position="212"/>
        <end position="223"/>
    </location>
</feature>
<evidence type="ECO:0000313" key="3">
    <source>
        <dbReference type="Proteomes" id="UP000507470"/>
    </source>
</evidence>
<feature type="region of interest" description="Disordered" evidence="1">
    <location>
        <begin position="186"/>
        <end position="254"/>
    </location>
</feature>
<dbReference type="EMBL" id="CACVKT020001498">
    <property type="protein sequence ID" value="CAC5368604.1"/>
    <property type="molecule type" value="Genomic_DNA"/>
</dbReference>
<gene>
    <name evidence="2" type="ORF">MCOR_8094</name>
</gene>
<keyword evidence="3" id="KW-1185">Reference proteome</keyword>
<dbReference type="InterPro" id="IPR036514">
    <property type="entry name" value="SGNH_hydro_sf"/>
</dbReference>
<organism evidence="2 3">
    <name type="scientific">Mytilus coruscus</name>
    <name type="common">Sea mussel</name>
    <dbReference type="NCBI Taxonomy" id="42192"/>
    <lineage>
        <taxon>Eukaryota</taxon>
        <taxon>Metazoa</taxon>
        <taxon>Spiralia</taxon>
        <taxon>Lophotrochozoa</taxon>
        <taxon>Mollusca</taxon>
        <taxon>Bivalvia</taxon>
        <taxon>Autobranchia</taxon>
        <taxon>Pteriomorphia</taxon>
        <taxon>Mytilida</taxon>
        <taxon>Mytiloidea</taxon>
        <taxon>Mytilidae</taxon>
        <taxon>Mytilinae</taxon>
        <taxon>Mytilus</taxon>
    </lineage>
</organism>
<feature type="compositionally biased region" description="Low complexity" evidence="1">
    <location>
        <begin position="227"/>
        <end position="239"/>
    </location>
</feature>
<dbReference type="Gene3D" id="3.40.50.1110">
    <property type="entry name" value="SGNH hydrolase"/>
    <property type="match status" value="1"/>
</dbReference>
<dbReference type="AlphaFoldDB" id="A0A6J8AKR2"/>